<evidence type="ECO:0000256" key="5">
    <source>
        <dbReference type="ARBA" id="ARBA00022842"/>
    </source>
</evidence>
<keyword evidence="2" id="KW-0808">Transferase</keyword>
<evidence type="ECO:0000256" key="3">
    <source>
        <dbReference type="ARBA" id="ARBA00022723"/>
    </source>
</evidence>
<dbReference type="PANTHER" id="PTHR19136:SF81">
    <property type="entry name" value="MOLYBDENUM COFACTOR GUANYLYLTRANSFERASE"/>
    <property type="match status" value="1"/>
</dbReference>
<gene>
    <name evidence="9" type="ORF">CfE428DRAFT_0299</name>
</gene>
<sequence length="175" mass="19385">MGRDKAAVIFEGRPLWERQLATLAALQPRELFISGRPDGPYIDHGTEVIADLHPGCGPLSGLESACWRTQTPLLCVLAIDLPWMTTAFLERLVKIATLDGRGIVPRNGDYFEPLAAVYPRGILSLVDAHLRRGDHSMQRLIQRAVDLDLMIVDPLPEDERSLFRNVNAPADLPGN</sequence>
<proteinExistence type="predicted"/>
<keyword evidence="6" id="KW-0342">GTP-binding</keyword>
<dbReference type="AlphaFoldDB" id="B4CUD6"/>
<keyword evidence="5" id="KW-0460">Magnesium</keyword>
<keyword evidence="10" id="KW-1185">Reference proteome</keyword>
<dbReference type="InterPro" id="IPR025877">
    <property type="entry name" value="MobA-like_NTP_Trfase"/>
</dbReference>
<dbReference type="Gene3D" id="3.90.550.10">
    <property type="entry name" value="Spore Coat Polysaccharide Biosynthesis Protein SpsA, Chain A"/>
    <property type="match status" value="1"/>
</dbReference>
<dbReference type="PANTHER" id="PTHR19136">
    <property type="entry name" value="MOLYBDENUM COFACTOR GUANYLYLTRANSFERASE"/>
    <property type="match status" value="1"/>
</dbReference>
<keyword evidence="3" id="KW-0479">Metal-binding</keyword>
<evidence type="ECO:0000259" key="8">
    <source>
        <dbReference type="Pfam" id="PF12804"/>
    </source>
</evidence>
<reference evidence="9 10" key="1">
    <citation type="journal article" date="2011" name="J. Bacteriol.">
        <title>Genome sequence of Chthoniobacter flavus Ellin428, an aerobic heterotrophic soil bacterium.</title>
        <authorList>
            <person name="Kant R."/>
            <person name="van Passel M.W."/>
            <person name="Palva A."/>
            <person name="Lucas S."/>
            <person name="Lapidus A."/>
            <person name="Glavina Del Rio T."/>
            <person name="Dalin E."/>
            <person name="Tice H."/>
            <person name="Bruce D."/>
            <person name="Goodwin L."/>
            <person name="Pitluck S."/>
            <person name="Larimer F.W."/>
            <person name="Land M.L."/>
            <person name="Hauser L."/>
            <person name="Sangwan P."/>
            <person name="de Vos W.M."/>
            <person name="Janssen P.H."/>
            <person name="Smidt H."/>
        </authorList>
    </citation>
    <scope>NUCLEOTIDE SEQUENCE [LARGE SCALE GENOMIC DNA]</scope>
    <source>
        <strain evidence="9 10">Ellin428</strain>
    </source>
</reference>
<organism evidence="9 10">
    <name type="scientific">Chthoniobacter flavus Ellin428</name>
    <dbReference type="NCBI Taxonomy" id="497964"/>
    <lineage>
        <taxon>Bacteria</taxon>
        <taxon>Pseudomonadati</taxon>
        <taxon>Verrucomicrobiota</taxon>
        <taxon>Spartobacteria</taxon>
        <taxon>Chthoniobacterales</taxon>
        <taxon>Chthoniobacteraceae</taxon>
        <taxon>Chthoniobacter</taxon>
    </lineage>
</organism>
<keyword evidence="7" id="KW-0501">Molybdenum cofactor biosynthesis</keyword>
<keyword evidence="1" id="KW-0963">Cytoplasm</keyword>
<accession>B4CUD6</accession>
<dbReference type="GO" id="GO:0016779">
    <property type="term" value="F:nucleotidyltransferase activity"/>
    <property type="evidence" value="ECO:0007669"/>
    <property type="project" value="UniProtKB-ARBA"/>
</dbReference>
<evidence type="ECO:0000256" key="1">
    <source>
        <dbReference type="ARBA" id="ARBA00022490"/>
    </source>
</evidence>
<evidence type="ECO:0000256" key="2">
    <source>
        <dbReference type="ARBA" id="ARBA00022679"/>
    </source>
</evidence>
<name>B4CUD6_9BACT</name>
<protein>
    <submittedName>
        <fullName evidence="9">Molybdopterin-guanine dinucleotide biosynthesis protein A</fullName>
    </submittedName>
</protein>
<dbReference type="CDD" id="cd02503">
    <property type="entry name" value="MobA"/>
    <property type="match status" value="1"/>
</dbReference>
<feature type="domain" description="MobA-like NTP transferase" evidence="8">
    <location>
        <begin position="1"/>
        <end position="144"/>
    </location>
</feature>
<dbReference type="InParanoid" id="B4CUD6"/>
<dbReference type="eggNOG" id="COG0746">
    <property type="taxonomic scope" value="Bacteria"/>
</dbReference>
<dbReference type="GO" id="GO:0006777">
    <property type="term" value="P:Mo-molybdopterin cofactor biosynthetic process"/>
    <property type="evidence" value="ECO:0007669"/>
    <property type="project" value="UniProtKB-KW"/>
</dbReference>
<dbReference type="GO" id="GO:0005525">
    <property type="term" value="F:GTP binding"/>
    <property type="evidence" value="ECO:0007669"/>
    <property type="project" value="UniProtKB-KW"/>
</dbReference>
<dbReference type="STRING" id="497964.CfE428DRAFT_0299"/>
<dbReference type="InterPro" id="IPR013482">
    <property type="entry name" value="Molybde_CF_guanTrfase"/>
</dbReference>
<comment type="caution">
    <text evidence="9">The sequence shown here is derived from an EMBL/GenBank/DDBJ whole genome shotgun (WGS) entry which is preliminary data.</text>
</comment>
<evidence type="ECO:0000313" key="10">
    <source>
        <dbReference type="Proteomes" id="UP000005824"/>
    </source>
</evidence>
<dbReference type="Proteomes" id="UP000005824">
    <property type="component" value="Unassembled WGS sequence"/>
</dbReference>
<evidence type="ECO:0000256" key="7">
    <source>
        <dbReference type="ARBA" id="ARBA00023150"/>
    </source>
</evidence>
<dbReference type="Pfam" id="PF12804">
    <property type="entry name" value="NTP_transf_3"/>
    <property type="match status" value="1"/>
</dbReference>
<evidence type="ECO:0000256" key="4">
    <source>
        <dbReference type="ARBA" id="ARBA00022741"/>
    </source>
</evidence>
<dbReference type="InterPro" id="IPR029044">
    <property type="entry name" value="Nucleotide-diphossugar_trans"/>
</dbReference>
<dbReference type="SUPFAM" id="SSF53448">
    <property type="entry name" value="Nucleotide-diphospho-sugar transferases"/>
    <property type="match status" value="1"/>
</dbReference>
<keyword evidence="4" id="KW-0547">Nucleotide-binding</keyword>
<evidence type="ECO:0000313" key="9">
    <source>
        <dbReference type="EMBL" id="EDY22174.1"/>
    </source>
</evidence>
<dbReference type="GO" id="GO:0046872">
    <property type="term" value="F:metal ion binding"/>
    <property type="evidence" value="ECO:0007669"/>
    <property type="project" value="UniProtKB-KW"/>
</dbReference>
<evidence type="ECO:0000256" key="6">
    <source>
        <dbReference type="ARBA" id="ARBA00023134"/>
    </source>
</evidence>
<dbReference type="EMBL" id="ABVL01000001">
    <property type="protein sequence ID" value="EDY22174.1"/>
    <property type="molecule type" value="Genomic_DNA"/>
</dbReference>